<gene>
    <name evidence="6" type="ORF">RDI58_024248</name>
</gene>
<evidence type="ECO:0000256" key="1">
    <source>
        <dbReference type="ARBA" id="ARBA00004613"/>
    </source>
</evidence>
<keyword evidence="7" id="KW-1185">Reference proteome</keyword>
<organism evidence="6 7">
    <name type="scientific">Solanum bulbocastanum</name>
    <name type="common">Wild potato</name>
    <dbReference type="NCBI Taxonomy" id="147425"/>
    <lineage>
        <taxon>Eukaryota</taxon>
        <taxon>Viridiplantae</taxon>
        <taxon>Streptophyta</taxon>
        <taxon>Embryophyta</taxon>
        <taxon>Tracheophyta</taxon>
        <taxon>Spermatophyta</taxon>
        <taxon>Magnoliopsida</taxon>
        <taxon>eudicotyledons</taxon>
        <taxon>Gunneridae</taxon>
        <taxon>Pentapetalae</taxon>
        <taxon>asterids</taxon>
        <taxon>lamiids</taxon>
        <taxon>Solanales</taxon>
        <taxon>Solanaceae</taxon>
        <taxon>Solanoideae</taxon>
        <taxon>Solaneae</taxon>
        <taxon>Solanum</taxon>
    </lineage>
</organism>
<keyword evidence="3" id="KW-0812">Transmembrane</keyword>
<dbReference type="InterPro" id="IPR007117">
    <property type="entry name" value="Expansin_CBD"/>
</dbReference>
<dbReference type="GO" id="GO:0005576">
    <property type="term" value="C:extracellular region"/>
    <property type="evidence" value="ECO:0007669"/>
    <property type="project" value="UniProtKB-SubCell"/>
</dbReference>
<dbReference type="Gene3D" id="2.60.40.760">
    <property type="entry name" value="Expansin, cellulose-binding-like domain"/>
    <property type="match status" value="1"/>
</dbReference>
<keyword evidence="3" id="KW-1133">Transmembrane helix</keyword>
<dbReference type="Gene3D" id="2.40.40.10">
    <property type="entry name" value="RlpA-like domain"/>
    <property type="match status" value="1"/>
</dbReference>
<dbReference type="Pfam" id="PF01357">
    <property type="entry name" value="Expansin_C"/>
    <property type="match status" value="1"/>
</dbReference>
<evidence type="ECO:0000259" key="4">
    <source>
        <dbReference type="PROSITE" id="PS50842"/>
    </source>
</evidence>
<evidence type="ECO:0000256" key="2">
    <source>
        <dbReference type="ARBA" id="ARBA00022525"/>
    </source>
</evidence>
<dbReference type="PANTHER" id="PTHR31692:SF56">
    <property type="entry name" value="EXPANSIN-B2-RELATED"/>
    <property type="match status" value="1"/>
</dbReference>
<feature type="transmembrane region" description="Helical" evidence="3">
    <location>
        <begin position="6"/>
        <end position="30"/>
    </location>
</feature>
<keyword evidence="2" id="KW-0964">Secreted</keyword>
<evidence type="ECO:0000256" key="3">
    <source>
        <dbReference type="SAM" id="Phobius"/>
    </source>
</evidence>
<dbReference type="AlphaFoldDB" id="A0AAN8T5H3"/>
<name>A0AAN8T5H3_SOLBU</name>
<feature type="domain" description="Expansin-like EG45" evidence="4">
    <location>
        <begin position="54"/>
        <end position="127"/>
    </location>
</feature>
<evidence type="ECO:0000313" key="6">
    <source>
        <dbReference type="EMBL" id="KAK6777531.1"/>
    </source>
</evidence>
<reference evidence="6 7" key="1">
    <citation type="submission" date="2024-02" db="EMBL/GenBank/DDBJ databases">
        <title>de novo genome assembly of Solanum bulbocastanum strain 11H21.</title>
        <authorList>
            <person name="Hosaka A.J."/>
        </authorList>
    </citation>
    <scope>NUCLEOTIDE SEQUENCE [LARGE SCALE GENOMIC DNA]</scope>
    <source>
        <tissue evidence="6">Young leaves</tissue>
    </source>
</reference>
<dbReference type="InterPro" id="IPR005795">
    <property type="entry name" value="LolPI"/>
</dbReference>
<dbReference type="EMBL" id="JBANQN010000010">
    <property type="protein sequence ID" value="KAK6777531.1"/>
    <property type="molecule type" value="Genomic_DNA"/>
</dbReference>
<feature type="domain" description="Expansin-like CBD" evidence="5">
    <location>
        <begin position="140"/>
        <end position="224"/>
    </location>
</feature>
<dbReference type="SUPFAM" id="SSF49590">
    <property type="entry name" value="PHL pollen allergen"/>
    <property type="match status" value="1"/>
</dbReference>
<evidence type="ECO:0000313" key="7">
    <source>
        <dbReference type="Proteomes" id="UP001371456"/>
    </source>
</evidence>
<dbReference type="GO" id="GO:0009653">
    <property type="term" value="P:anatomical structure morphogenesis"/>
    <property type="evidence" value="ECO:0007669"/>
    <property type="project" value="UniProtKB-ARBA"/>
</dbReference>
<dbReference type="PROSITE" id="PS50843">
    <property type="entry name" value="EXPANSIN_CBD"/>
    <property type="match status" value="1"/>
</dbReference>
<accession>A0AAN8T5H3</accession>
<sequence length="228" mass="24701">MSNSPLVHSFYLFTIPTVFTLSIFSCSIVAETDAFSPAMATWYGDSAGAGSGNVMCKEKSACSEIPIKVTITDECPGSCGNYGAPFHFNLSGTAFWALAKPGQADLLRGDGILNIGYKRVACNYPQTTVIFKMDQGSNPSYFSCVIEFENGGGDLGLVELQSSTGLDNKWLAMQQSWGANWKIELPPQMKPPFSIRLTTLDSNKTLVASNVIPLNWAPGQIYHSLVNF</sequence>
<protein>
    <submittedName>
        <fullName evidence="6">Uncharacterized protein</fullName>
    </submittedName>
</protein>
<comment type="subcellular location">
    <subcellularLocation>
        <location evidence="1">Secreted</location>
    </subcellularLocation>
</comment>
<proteinExistence type="predicted"/>
<dbReference type="Proteomes" id="UP001371456">
    <property type="component" value="Unassembled WGS sequence"/>
</dbReference>
<dbReference type="SUPFAM" id="SSF50685">
    <property type="entry name" value="Barwin-like endoglucanases"/>
    <property type="match status" value="1"/>
</dbReference>
<evidence type="ECO:0000259" key="5">
    <source>
        <dbReference type="PROSITE" id="PS50843"/>
    </source>
</evidence>
<dbReference type="PANTHER" id="PTHR31692">
    <property type="entry name" value="EXPANSIN-B3"/>
    <property type="match status" value="1"/>
</dbReference>
<dbReference type="PROSITE" id="PS50842">
    <property type="entry name" value="EXPANSIN_EG45"/>
    <property type="match status" value="1"/>
</dbReference>
<keyword evidence="3" id="KW-0472">Membrane</keyword>
<dbReference type="InterPro" id="IPR036749">
    <property type="entry name" value="Expansin_CBD_sf"/>
</dbReference>
<dbReference type="InterPro" id="IPR036908">
    <property type="entry name" value="RlpA-like_sf"/>
</dbReference>
<dbReference type="InterPro" id="IPR007112">
    <property type="entry name" value="Expansin/allergen_DPBB_dom"/>
</dbReference>
<dbReference type="PRINTS" id="PR00829">
    <property type="entry name" value="LOLP1ALLERGN"/>
</dbReference>
<comment type="caution">
    <text evidence="6">The sequence shown here is derived from an EMBL/GenBank/DDBJ whole genome shotgun (WGS) entry which is preliminary data.</text>
</comment>